<keyword evidence="1" id="KW-1133">Transmembrane helix</keyword>
<keyword evidence="1" id="KW-0472">Membrane</keyword>
<evidence type="ECO:0000313" key="3">
    <source>
        <dbReference type="Proteomes" id="UP000192342"/>
    </source>
</evidence>
<name>A0A1Y1SC33_9GAMM</name>
<dbReference type="Proteomes" id="UP000192342">
    <property type="component" value="Unassembled WGS sequence"/>
</dbReference>
<keyword evidence="3" id="KW-1185">Reference proteome</keyword>
<sequence length="78" mass="9249">MDVASELLFVPAVLFLVIVVPLWLVFHYMTIWKRDRRQQKLENSSHSDLHAKADLMEERLDAIEKLLDVDTPDWRSRT</sequence>
<feature type="transmembrane region" description="Helical" evidence="1">
    <location>
        <begin position="12"/>
        <end position="31"/>
    </location>
</feature>
<accession>A0A1Y1SC33</accession>
<dbReference type="InterPro" id="IPR009554">
    <property type="entry name" value="Phageshock_PspB"/>
</dbReference>
<dbReference type="OrthoDB" id="6198106at2"/>
<protein>
    <submittedName>
        <fullName evidence="2">Phage shock protein B</fullName>
    </submittedName>
</protein>
<dbReference type="Pfam" id="PF06667">
    <property type="entry name" value="PspB"/>
    <property type="match status" value="1"/>
</dbReference>
<comment type="caution">
    <text evidence="2">The sequence shown here is derived from an EMBL/GenBank/DDBJ whole genome shotgun (WGS) entry which is preliminary data.</text>
</comment>
<reference evidence="2 3" key="1">
    <citation type="submission" date="2013-04" db="EMBL/GenBank/DDBJ databases">
        <title>Oceanococcus atlanticus 22II-S10r2 Genome Sequencing.</title>
        <authorList>
            <person name="Lai Q."/>
            <person name="Li G."/>
            <person name="Shao Z."/>
        </authorList>
    </citation>
    <scope>NUCLEOTIDE SEQUENCE [LARGE SCALE GENOMIC DNA]</scope>
    <source>
        <strain evidence="2 3">22II-S10r2</strain>
    </source>
</reference>
<dbReference type="GO" id="GO:0006355">
    <property type="term" value="P:regulation of DNA-templated transcription"/>
    <property type="evidence" value="ECO:0007669"/>
    <property type="project" value="InterPro"/>
</dbReference>
<gene>
    <name evidence="2" type="ORF">ATO7_12783</name>
</gene>
<dbReference type="STRING" id="1317117.ATO7_12783"/>
<dbReference type="GO" id="GO:0009271">
    <property type="term" value="P:phage shock"/>
    <property type="evidence" value="ECO:0007669"/>
    <property type="project" value="InterPro"/>
</dbReference>
<evidence type="ECO:0000313" key="2">
    <source>
        <dbReference type="EMBL" id="ORE86172.1"/>
    </source>
</evidence>
<keyword evidence="1" id="KW-0812">Transmembrane</keyword>
<dbReference type="NCBIfam" id="TIGR02976">
    <property type="entry name" value="phageshock_pspB"/>
    <property type="match status" value="1"/>
</dbReference>
<proteinExistence type="predicted"/>
<dbReference type="EMBL" id="AQQV01000003">
    <property type="protein sequence ID" value="ORE86172.1"/>
    <property type="molecule type" value="Genomic_DNA"/>
</dbReference>
<evidence type="ECO:0000256" key="1">
    <source>
        <dbReference type="SAM" id="Phobius"/>
    </source>
</evidence>
<dbReference type="RefSeq" id="WP_083562316.1">
    <property type="nucleotide sequence ID" value="NZ_AQQV01000003.1"/>
</dbReference>
<dbReference type="AlphaFoldDB" id="A0A1Y1SC33"/>
<organism evidence="2 3">
    <name type="scientific">Oceanococcus atlanticus</name>
    <dbReference type="NCBI Taxonomy" id="1317117"/>
    <lineage>
        <taxon>Bacteria</taxon>
        <taxon>Pseudomonadati</taxon>
        <taxon>Pseudomonadota</taxon>
        <taxon>Gammaproteobacteria</taxon>
        <taxon>Chromatiales</taxon>
        <taxon>Oceanococcaceae</taxon>
        <taxon>Oceanococcus</taxon>
    </lineage>
</organism>